<name>A0A553PRI1_TIGCA</name>
<dbReference type="AlphaFoldDB" id="A0A553PRI1"/>
<evidence type="ECO:0000313" key="2">
    <source>
        <dbReference type="EMBL" id="TRY80271.1"/>
    </source>
</evidence>
<organism evidence="2 3">
    <name type="scientific">Tigriopus californicus</name>
    <name type="common">Marine copepod</name>
    <dbReference type="NCBI Taxonomy" id="6832"/>
    <lineage>
        <taxon>Eukaryota</taxon>
        <taxon>Metazoa</taxon>
        <taxon>Ecdysozoa</taxon>
        <taxon>Arthropoda</taxon>
        <taxon>Crustacea</taxon>
        <taxon>Multicrustacea</taxon>
        <taxon>Hexanauplia</taxon>
        <taxon>Copepoda</taxon>
        <taxon>Harpacticoida</taxon>
        <taxon>Harpacticidae</taxon>
        <taxon>Tigriopus</taxon>
    </lineage>
</organism>
<dbReference type="EMBL" id="VCGU01000001">
    <property type="protein sequence ID" value="TRY80271.1"/>
    <property type="molecule type" value="Genomic_DNA"/>
</dbReference>
<accession>A0A553PRI1</accession>
<feature type="transmembrane region" description="Helical" evidence="1">
    <location>
        <begin position="40"/>
        <end position="57"/>
    </location>
</feature>
<keyword evidence="1" id="KW-1133">Transmembrane helix</keyword>
<keyword evidence="1" id="KW-0472">Membrane</keyword>
<reference evidence="2 3" key="1">
    <citation type="journal article" date="2018" name="Nat. Ecol. Evol.">
        <title>Genomic signatures of mitonuclear coevolution across populations of Tigriopus californicus.</title>
        <authorList>
            <person name="Barreto F.S."/>
            <person name="Watson E.T."/>
            <person name="Lima T.G."/>
            <person name="Willett C.S."/>
            <person name="Edmands S."/>
            <person name="Li W."/>
            <person name="Burton R.S."/>
        </authorList>
    </citation>
    <scope>NUCLEOTIDE SEQUENCE [LARGE SCALE GENOMIC DNA]</scope>
    <source>
        <strain evidence="2 3">San Diego</strain>
    </source>
</reference>
<comment type="caution">
    <text evidence="2">The sequence shown here is derived from an EMBL/GenBank/DDBJ whole genome shotgun (WGS) entry which is preliminary data.</text>
</comment>
<evidence type="ECO:0000313" key="3">
    <source>
        <dbReference type="Proteomes" id="UP000318571"/>
    </source>
</evidence>
<proteinExistence type="predicted"/>
<feature type="transmembrane region" description="Helical" evidence="1">
    <location>
        <begin position="111"/>
        <end position="133"/>
    </location>
</feature>
<sequence>MLPKPGVHFLDQTFERHLYSEKRPVKNSTNDAAMMQVTSYYLWLLGAFVTITVAQLSEYQPEEENYSAYNQVSSANDANNPWANYQQQVQQPLYSGFSNVDRQGILDNPEAVGIVAVAVVGAVALGATALSLADARETNARLSQRQAQICSDGKATAGQLTTLARQILMFVPVLQSQADPIAALAPQLESSMESIISSIPTISC</sequence>
<keyword evidence="3" id="KW-1185">Reference proteome</keyword>
<evidence type="ECO:0000256" key="1">
    <source>
        <dbReference type="SAM" id="Phobius"/>
    </source>
</evidence>
<gene>
    <name evidence="2" type="ORF">TCAL_13953</name>
</gene>
<keyword evidence="1" id="KW-0812">Transmembrane</keyword>
<dbReference type="Proteomes" id="UP000318571">
    <property type="component" value="Chromosome 12"/>
</dbReference>
<protein>
    <submittedName>
        <fullName evidence="2">Uncharacterized protein</fullName>
    </submittedName>
</protein>